<keyword evidence="2" id="KW-0443">Lipid metabolism</keyword>
<dbReference type="EMBL" id="BTSY01000004">
    <property type="protein sequence ID" value="GMT23086.1"/>
    <property type="molecule type" value="Genomic_DNA"/>
</dbReference>
<organism evidence="4 5">
    <name type="scientific">Pristionchus fissidentatus</name>
    <dbReference type="NCBI Taxonomy" id="1538716"/>
    <lineage>
        <taxon>Eukaryota</taxon>
        <taxon>Metazoa</taxon>
        <taxon>Ecdysozoa</taxon>
        <taxon>Nematoda</taxon>
        <taxon>Chromadorea</taxon>
        <taxon>Rhabditida</taxon>
        <taxon>Rhabditina</taxon>
        <taxon>Diplogasteromorpha</taxon>
        <taxon>Diplogasteroidea</taxon>
        <taxon>Neodiplogasteridae</taxon>
        <taxon>Pristionchus</taxon>
    </lineage>
</organism>
<dbReference type="InterPro" id="IPR029058">
    <property type="entry name" value="AB_hydrolase_fold"/>
</dbReference>
<dbReference type="SUPFAM" id="SSF53474">
    <property type="entry name" value="alpha/beta-Hydrolases"/>
    <property type="match status" value="1"/>
</dbReference>
<dbReference type="Proteomes" id="UP001432322">
    <property type="component" value="Unassembled WGS sequence"/>
</dbReference>
<reference evidence="4" key="1">
    <citation type="submission" date="2023-10" db="EMBL/GenBank/DDBJ databases">
        <title>Genome assembly of Pristionchus species.</title>
        <authorList>
            <person name="Yoshida K."/>
            <person name="Sommer R.J."/>
        </authorList>
    </citation>
    <scope>NUCLEOTIDE SEQUENCE</scope>
    <source>
        <strain evidence="4">RS5133</strain>
    </source>
</reference>
<evidence type="ECO:0000256" key="2">
    <source>
        <dbReference type="ARBA" id="ARBA00023098"/>
    </source>
</evidence>
<gene>
    <name evidence="4" type="ORF">PFISCL1PPCAC_14383</name>
</gene>
<dbReference type="Gene3D" id="3.40.50.1820">
    <property type="entry name" value="alpha/beta hydrolase"/>
    <property type="match status" value="1"/>
</dbReference>
<dbReference type="Pfam" id="PF00561">
    <property type="entry name" value="Abhydrolase_1"/>
    <property type="match status" value="1"/>
</dbReference>
<dbReference type="PANTHER" id="PTHR11005">
    <property type="entry name" value="LYSOSOMAL ACID LIPASE-RELATED"/>
    <property type="match status" value="1"/>
</dbReference>
<protein>
    <recommendedName>
        <fullName evidence="3">AB hydrolase-1 domain-containing protein</fullName>
    </recommendedName>
</protein>
<keyword evidence="5" id="KW-1185">Reference proteome</keyword>
<dbReference type="GO" id="GO:0016042">
    <property type="term" value="P:lipid catabolic process"/>
    <property type="evidence" value="ECO:0007669"/>
    <property type="project" value="UniProtKB-KW"/>
</dbReference>
<accession>A0AAV5VTR6</accession>
<evidence type="ECO:0000256" key="1">
    <source>
        <dbReference type="ARBA" id="ARBA00022963"/>
    </source>
</evidence>
<evidence type="ECO:0000313" key="5">
    <source>
        <dbReference type="Proteomes" id="UP001432322"/>
    </source>
</evidence>
<sequence>MLFVHGILADAAEFLLNPPDSSPGMIMADAGFDVFLVSIRGTRNSQRHLNLTKNDEKFWEYTMDEMARFDISAAIDKALELSGSKSLYYIGHSQ</sequence>
<feature type="domain" description="AB hydrolase-1" evidence="3">
    <location>
        <begin position="1"/>
        <end position="94"/>
    </location>
</feature>
<dbReference type="AlphaFoldDB" id="A0AAV5VTR6"/>
<dbReference type="InterPro" id="IPR000073">
    <property type="entry name" value="AB_hydrolase_1"/>
</dbReference>
<evidence type="ECO:0000313" key="4">
    <source>
        <dbReference type="EMBL" id="GMT23086.1"/>
    </source>
</evidence>
<keyword evidence="1" id="KW-0442">Lipid degradation</keyword>
<comment type="caution">
    <text evidence="4">The sequence shown here is derived from an EMBL/GenBank/DDBJ whole genome shotgun (WGS) entry which is preliminary data.</text>
</comment>
<feature type="non-terminal residue" evidence="4">
    <location>
        <position position="94"/>
    </location>
</feature>
<proteinExistence type="predicted"/>
<evidence type="ECO:0000259" key="3">
    <source>
        <dbReference type="Pfam" id="PF00561"/>
    </source>
</evidence>
<name>A0AAV5VTR6_9BILA</name>